<dbReference type="PROSITE" id="PS50294">
    <property type="entry name" value="WD_REPEATS_REGION"/>
    <property type="match status" value="2"/>
</dbReference>
<keyword evidence="6" id="KW-1185">Reference proteome</keyword>
<dbReference type="InterPro" id="IPR019775">
    <property type="entry name" value="WD40_repeat_CS"/>
</dbReference>
<dbReference type="InterPro" id="IPR015943">
    <property type="entry name" value="WD40/YVTN_repeat-like_dom_sf"/>
</dbReference>
<dbReference type="InterPro" id="IPR001680">
    <property type="entry name" value="WD40_rpt"/>
</dbReference>
<dbReference type="GO" id="GO:0032040">
    <property type="term" value="C:small-subunit processome"/>
    <property type="evidence" value="ECO:0007669"/>
    <property type="project" value="TreeGrafter"/>
</dbReference>
<dbReference type="GO" id="GO:0034511">
    <property type="term" value="F:U3 snoRNA binding"/>
    <property type="evidence" value="ECO:0007669"/>
    <property type="project" value="InterPro"/>
</dbReference>
<dbReference type="PANTHER" id="PTHR19865:SF2">
    <property type="entry name" value="F-BOX AND WD REPEAT DOMAIN-CONTAINING 11-A"/>
    <property type="match status" value="1"/>
</dbReference>
<keyword evidence="4" id="KW-0175">Coiled coil</keyword>
<name>A0A813LVX8_9BILA</name>
<dbReference type="OrthoDB" id="6262491at2759"/>
<reference evidence="5" key="1">
    <citation type="submission" date="2021-02" db="EMBL/GenBank/DDBJ databases">
        <authorList>
            <person name="Nowell W R."/>
        </authorList>
    </citation>
    <scope>NUCLEOTIDE SEQUENCE</scope>
    <source>
        <strain evidence="5">Ploen Becks lab</strain>
    </source>
</reference>
<dbReference type="SMART" id="SM00320">
    <property type="entry name" value="WD40"/>
    <property type="match status" value="6"/>
</dbReference>
<organism evidence="5 6">
    <name type="scientific">Brachionus calyciflorus</name>
    <dbReference type="NCBI Taxonomy" id="104777"/>
    <lineage>
        <taxon>Eukaryota</taxon>
        <taxon>Metazoa</taxon>
        <taxon>Spiralia</taxon>
        <taxon>Gnathifera</taxon>
        <taxon>Rotifera</taxon>
        <taxon>Eurotatoria</taxon>
        <taxon>Monogononta</taxon>
        <taxon>Pseudotrocha</taxon>
        <taxon>Ploima</taxon>
        <taxon>Brachionidae</taxon>
        <taxon>Brachionus</taxon>
    </lineage>
</organism>
<gene>
    <name evidence="5" type="ORF">OXX778_LOCUS251</name>
</gene>
<dbReference type="PROSITE" id="PS00678">
    <property type="entry name" value="WD_REPEATS_1"/>
    <property type="match status" value="1"/>
</dbReference>
<comment type="caution">
    <text evidence="5">The sequence shown here is derived from an EMBL/GenBank/DDBJ whole genome shotgun (WGS) entry which is preliminary data.</text>
</comment>
<dbReference type="PRINTS" id="PR00320">
    <property type="entry name" value="GPROTEINBRPT"/>
</dbReference>
<dbReference type="EMBL" id="CAJNOC010000011">
    <property type="protein sequence ID" value="CAF0705375.1"/>
    <property type="molecule type" value="Genomic_DNA"/>
</dbReference>
<sequence length="470" mass="55226">MNSKIQNRVVLDTKFYTRKKDLEQKLEELKDFKNNRTSHPLSKDYYELINQIDKYRHDTIQTINSYFNNLILKLDDDLKELDTELSNISVELIEAKIETLTEDTLQQTKRFKTEGFDREYNQLIERRTELIEDLTDTIDFAKIYSLKLSNHSSLFLKTKQQFQACFNELNTEKKKELKKKNFKKDSKLQAHDSSIICIREVQDEKFLTCSNTQIKIWNQNNLECTCDLNNSYEIMSCCLVLSENEILTGSQNGIINLWDMSSKKVKQVFKGHTNEITCLEYYNENQFWSGSKDKSLKLWEKQTGQAIMHSYKHGHQVNCMLVFNLKSEDLIVSGSSDKSIYIFYLNSKRAYTRFYHSDSVLCLEKLEHKNLLLSGSDDWTIKIWNMNKKMCINTLNHTGSIRSIKLIDDDSILSCSIDNTIRMWCLKKAECKETKRVAFDYDSKILLASNFDLIFSTNDFCVNILHPFEI</sequence>
<evidence type="ECO:0000313" key="5">
    <source>
        <dbReference type="EMBL" id="CAF0705375.1"/>
    </source>
</evidence>
<feature type="repeat" description="WD" evidence="3">
    <location>
        <begin position="394"/>
        <end position="434"/>
    </location>
</feature>
<proteinExistence type="predicted"/>
<feature type="repeat" description="WD" evidence="3">
    <location>
        <begin position="269"/>
        <end position="309"/>
    </location>
</feature>
<feature type="repeat" description="WD" evidence="3">
    <location>
        <begin position="356"/>
        <end position="394"/>
    </location>
</feature>
<evidence type="ECO:0000256" key="4">
    <source>
        <dbReference type="SAM" id="Coils"/>
    </source>
</evidence>
<evidence type="ECO:0000256" key="3">
    <source>
        <dbReference type="PROSITE-ProRule" id="PRU00221"/>
    </source>
</evidence>
<dbReference type="Pfam" id="PF00400">
    <property type="entry name" value="WD40"/>
    <property type="match status" value="5"/>
</dbReference>
<dbReference type="SUPFAM" id="SSF50978">
    <property type="entry name" value="WD40 repeat-like"/>
    <property type="match status" value="1"/>
</dbReference>
<dbReference type="InterPro" id="IPR020472">
    <property type="entry name" value="WD40_PAC1"/>
</dbReference>
<feature type="coiled-coil region" evidence="4">
    <location>
        <begin position="71"/>
        <end position="98"/>
    </location>
</feature>
<dbReference type="CDD" id="cd00200">
    <property type="entry name" value="WD40"/>
    <property type="match status" value="1"/>
</dbReference>
<keyword evidence="1 3" id="KW-0853">WD repeat</keyword>
<protein>
    <submittedName>
        <fullName evidence="5">Uncharacterized protein</fullName>
    </submittedName>
</protein>
<accession>A0A813LVX8</accession>
<dbReference type="InterPro" id="IPR039241">
    <property type="entry name" value="Rrp9-like"/>
</dbReference>
<dbReference type="InterPro" id="IPR036322">
    <property type="entry name" value="WD40_repeat_dom_sf"/>
</dbReference>
<keyword evidence="2" id="KW-0677">Repeat</keyword>
<evidence type="ECO:0000256" key="1">
    <source>
        <dbReference type="ARBA" id="ARBA00022574"/>
    </source>
</evidence>
<evidence type="ECO:0000313" key="6">
    <source>
        <dbReference type="Proteomes" id="UP000663879"/>
    </source>
</evidence>
<dbReference type="Proteomes" id="UP000663879">
    <property type="component" value="Unassembled WGS sequence"/>
</dbReference>
<dbReference type="AlphaFoldDB" id="A0A813LVX8"/>
<dbReference type="PROSITE" id="PS50082">
    <property type="entry name" value="WD_REPEATS_2"/>
    <property type="match status" value="3"/>
</dbReference>
<evidence type="ECO:0000256" key="2">
    <source>
        <dbReference type="ARBA" id="ARBA00022737"/>
    </source>
</evidence>
<dbReference type="PANTHER" id="PTHR19865">
    <property type="entry name" value="U3 SMALL NUCLEOLAR RNA INTERACTING PROTEIN 2"/>
    <property type="match status" value="1"/>
</dbReference>
<dbReference type="Gene3D" id="2.130.10.10">
    <property type="entry name" value="YVTN repeat-like/Quinoprotein amine dehydrogenase"/>
    <property type="match status" value="2"/>
</dbReference>